<evidence type="ECO:0000256" key="1">
    <source>
        <dbReference type="SAM" id="MobiDB-lite"/>
    </source>
</evidence>
<feature type="compositionally biased region" description="Basic and acidic residues" evidence="1">
    <location>
        <begin position="69"/>
        <end position="81"/>
    </location>
</feature>
<name>A0AAW1AS81_CROAD</name>
<feature type="domain" description="NAD-dependent epimerase/dehydratase" evidence="3">
    <location>
        <begin position="87"/>
        <end position="146"/>
    </location>
</feature>
<evidence type="ECO:0000313" key="4">
    <source>
        <dbReference type="EMBL" id="KAK9392685.1"/>
    </source>
</evidence>
<protein>
    <submittedName>
        <fullName evidence="4">Short-chain dehydrogenase/reductase family 42E member 1</fullName>
    </submittedName>
</protein>
<evidence type="ECO:0000313" key="5">
    <source>
        <dbReference type="Proteomes" id="UP001474421"/>
    </source>
</evidence>
<feature type="region of interest" description="Disordered" evidence="1">
    <location>
        <begin position="1"/>
        <end position="81"/>
    </location>
</feature>
<organism evidence="4 5">
    <name type="scientific">Crotalus adamanteus</name>
    <name type="common">Eastern diamondback rattlesnake</name>
    <dbReference type="NCBI Taxonomy" id="8729"/>
    <lineage>
        <taxon>Eukaryota</taxon>
        <taxon>Metazoa</taxon>
        <taxon>Chordata</taxon>
        <taxon>Craniata</taxon>
        <taxon>Vertebrata</taxon>
        <taxon>Euteleostomi</taxon>
        <taxon>Lepidosauria</taxon>
        <taxon>Squamata</taxon>
        <taxon>Bifurcata</taxon>
        <taxon>Unidentata</taxon>
        <taxon>Episquamata</taxon>
        <taxon>Toxicofera</taxon>
        <taxon>Serpentes</taxon>
        <taxon>Colubroidea</taxon>
        <taxon>Viperidae</taxon>
        <taxon>Crotalinae</taxon>
        <taxon>Crotalus</taxon>
    </lineage>
</organism>
<keyword evidence="2" id="KW-0812">Transmembrane</keyword>
<dbReference type="Pfam" id="PF01370">
    <property type="entry name" value="Epimerase"/>
    <property type="match status" value="1"/>
</dbReference>
<dbReference type="InterPro" id="IPR001509">
    <property type="entry name" value="Epimerase_deHydtase"/>
</dbReference>
<feature type="transmembrane region" description="Helical" evidence="2">
    <location>
        <begin position="218"/>
        <end position="236"/>
    </location>
</feature>
<dbReference type="Gene3D" id="3.40.50.720">
    <property type="entry name" value="NAD(P)-binding Rossmann-like Domain"/>
    <property type="match status" value="2"/>
</dbReference>
<keyword evidence="5" id="KW-1185">Reference proteome</keyword>
<accession>A0AAW1AS81</accession>
<gene>
    <name evidence="4" type="ORF">NXF25_016774</name>
</gene>
<dbReference type="Proteomes" id="UP001474421">
    <property type="component" value="Unassembled WGS sequence"/>
</dbReference>
<dbReference type="EMBL" id="JAOTOJ010000015">
    <property type="protein sequence ID" value="KAK9392685.1"/>
    <property type="molecule type" value="Genomic_DNA"/>
</dbReference>
<sequence length="244" mass="27432">MMGRWGGDSPWESEEKRGRPCAPVSSKAADYNAYHPQPGGDKSPGVFQMDLDHSSHRPPVSESLGFVGRGEKTPEDMERENPSKETVLITGGSGYFGFRLGLALAKSKVDVILLDVSKPTQEMPKGVKFVQGDVCEIHEVEQALQELVHFALGRLYNFQPLLTRTEVSKTGVTHFFSLAKARRELGYEPGHYSLREVVEWFQSRGHGQKLRRSSEKHFIRNTALVFLAAVMVILYIPTFSWSFF</sequence>
<keyword evidence="2" id="KW-1133">Transmembrane helix</keyword>
<comment type="caution">
    <text evidence="4">The sequence shown here is derived from an EMBL/GenBank/DDBJ whole genome shotgun (WGS) entry which is preliminary data.</text>
</comment>
<reference evidence="4 5" key="1">
    <citation type="journal article" date="2024" name="Proc. Natl. Acad. Sci. U.S.A.">
        <title>The genetic regulatory architecture and epigenomic basis for age-related changes in rattlesnake venom.</title>
        <authorList>
            <person name="Hogan M.P."/>
            <person name="Holding M.L."/>
            <person name="Nystrom G.S."/>
            <person name="Colston T.J."/>
            <person name="Bartlett D.A."/>
            <person name="Mason A.J."/>
            <person name="Ellsworth S.A."/>
            <person name="Rautsaw R.M."/>
            <person name="Lawrence K.C."/>
            <person name="Strickland J.L."/>
            <person name="He B."/>
            <person name="Fraser P."/>
            <person name="Margres M.J."/>
            <person name="Gilbert D.M."/>
            <person name="Gibbs H.L."/>
            <person name="Parkinson C.L."/>
            <person name="Rokyta D.R."/>
        </authorList>
    </citation>
    <scope>NUCLEOTIDE SEQUENCE [LARGE SCALE GENOMIC DNA]</scope>
    <source>
        <strain evidence="4">DRR0105</strain>
    </source>
</reference>
<dbReference type="SUPFAM" id="SSF51735">
    <property type="entry name" value="NAD(P)-binding Rossmann-fold domains"/>
    <property type="match status" value="1"/>
</dbReference>
<evidence type="ECO:0000256" key="2">
    <source>
        <dbReference type="SAM" id="Phobius"/>
    </source>
</evidence>
<keyword evidence="2" id="KW-0472">Membrane</keyword>
<dbReference type="AlphaFoldDB" id="A0AAW1AS81"/>
<dbReference type="InterPro" id="IPR036291">
    <property type="entry name" value="NAD(P)-bd_dom_sf"/>
</dbReference>
<proteinExistence type="predicted"/>
<evidence type="ECO:0000259" key="3">
    <source>
        <dbReference type="Pfam" id="PF01370"/>
    </source>
</evidence>